<sequence length="132" mass="15260">MKVVLDTNAFNNWKFLKWLKSSNLEPVINTVVYTEYLYHTVKKVGNFQIALENFETLLWTVGVDVVSFDVESARFSAKSALGRWDFSKNARDYMIGALALKLNAPLITYNKKHFGWLPEVFTPEEAMERFGK</sequence>
<evidence type="ECO:0000259" key="1">
    <source>
        <dbReference type="Pfam" id="PF01850"/>
    </source>
</evidence>
<protein>
    <submittedName>
        <fullName evidence="2">Type II toxin-antitoxin system VapC family toxin</fullName>
    </submittedName>
</protein>
<keyword evidence="3" id="KW-1185">Reference proteome</keyword>
<dbReference type="Gene3D" id="3.40.50.1010">
    <property type="entry name" value="5'-nuclease"/>
    <property type="match status" value="1"/>
</dbReference>
<dbReference type="EMBL" id="CP041932">
    <property type="protein sequence ID" value="QEK15651.1"/>
    <property type="molecule type" value="Genomic_DNA"/>
</dbReference>
<dbReference type="SUPFAM" id="SSF88723">
    <property type="entry name" value="PIN domain-like"/>
    <property type="match status" value="1"/>
</dbReference>
<dbReference type="KEGG" id="them:FPV09_11800"/>
<dbReference type="InterPro" id="IPR002716">
    <property type="entry name" value="PIN_dom"/>
</dbReference>
<evidence type="ECO:0000313" key="3">
    <source>
        <dbReference type="Proteomes" id="UP000322631"/>
    </source>
</evidence>
<dbReference type="GeneID" id="41610549"/>
<dbReference type="Pfam" id="PF01850">
    <property type="entry name" value="PIN"/>
    <property type="match status" value="1"/>
</dbReference>
<dbReference type="AlphaFoldDB" id="A0A5C0SMM9"/>
<reference evidence="2 3" key="1">
    <citation type="submission" date="2019-07" db="EMBL/GenBank/DDBJ databases">
        <title>Complete genome of Thermococcus acidophilus.</title>
        <authorList>
            <person name="Li X."/>
        </authorList>
    </citation>
    <scope>NUCLEOTIDE SEQUENCE [LARGE SCALE GENOMIC DNA]</scope>
    <source>
        <strain evidence="2 3">SY113</strain>
    </source>
</reference>
<feature type="domain" description="PIN" evidence="1">
    <location>
        <begin position="3"/>
        <end position="112"/>
    </location>
</feature>
<dbReference type="Proteomes" id="UP000322631">
    <property type="component" value="Chromosome"/>
</dbReference>
<gene>
    <name evidence="2" type="ORF">FPV09_11800</name>
</gene>
<accession>A0A5C0SMM9</accession>
<name>A0A5C0SMM9_9EURY</name>
<evidence type="ECO:0000313" key="2">
    <source>
        <dbReference type="EMBL" id="QEK15651.1"/>
    </source>
</evidence>
<dbReference type="InterPro" id="IPR029060">
    <property type="entry name" value="PIN-like_dom_sf"/>
</dbReference>
<organism evidence="2 3">
    <name type="scientific">Thermococcus aciditolerans</name>
    <dbReference type="NCBI Taxonomy" id="2598455"/>
    <lineage>
        <taxon>Archaea</taxon>
        <taxon>Methanobacteriati</taxon>
        <taxon>Methanobacteriota</taxon>
        <taxon>Thermococci</taxon>
        <taxon>Thermococcales</taxon>
        <taxon>Thermococcaceae</taxon>
        <taxon>Thermococcus</taxon>
    </lineage>
</organism>
<proteinExistence type="predicted"/>
<dbReference type="RefSeq" id="WP_148883541.1">
    <property type="nucleotide sequence ID" value="NZ_CP041932.1"/>
</dbReference>